<feature type="transmembrane region" description="Helical" evidence="1">
    <location>
        <begin position="56"/>
        <end position="76"/>
    </location>
</feature>
<organism evidence="2 3">
    <name type="scientific">Caenimonas aquaedulcis</name>
    <dbReference type="NCBI Taxonomy" id="2793270"/>
    <lineage>
        <taxon>Bacteria</taxon>
        <taxon>Pseudomonadati</taxon>
        <taxon>Pseudomonadota</taxon>
        <taxon>Betaproteobacteria</taxon>
        <taxon>Burkholderiales</taxon>
        <taxon>Comamonadaceae</taxon>
        <taxon>Caenimonas</taxon>
    </lineage>
</organism>
<keyword evidence="1" id="KW-0472">Membrane</keyword>
<keyword evidence="1" id="KW-1133">Transmembrane helix</keyword>
<proteinExistence type="predicted"/>
<evidence type="ECO:0000313" key="3">
    <source>
        <dbReference type="Proteomes" id="UP000651050"/>
    </source>
</evidence>
<feature type="transmembrane region" description="Helical" evidence="1">
    <location>
        <begin position="22"/>
        <end position="44"/>
    </location>
</feature>
<dbReference type="Proteomes" id="UP000651050">
    <property type="component" value="Unassembled WGS sequence"/>
</dbReference>
<keyword evidence="1" id="KW-0812">Transmembrane</keyword>
<comment type="caution">
    <text evidence="2">The sequence shown here is derived from an EMBL/GenBank/DDBJ whole genome shotgun (WGS) entry which is preliminary data.</text>
</comment>
<name>A0A931H776_9BURK</name>
<evidence type="ECO:0008006" key="4">
    <source>
        <dbReference type="Google" id="ProtNLM"/>
    </source>
</evidence>
<accession>A0A931H776</accession>
<evidence type="ECO:0000256" key="1">
    <source>
        <dbReference type="SAM" id="Phobius"/>
    </source>
</evidence>
<evidence type="ECO:0000313" key="2">
    <source>
        <dbReference type="EMBL" id="MBG9389727.1"/>
    </source>
</evidence>
<dbReference type="EMBL" id="JADWYS010000001">
    <property type="protein sequence ID" value="MBG9389727.1"/>
    <property type="molecule type" value="Genomic_DNA"/>
</dbReference>
<gene>
    <name evidence="2" type="ORF">I5803_16980</name>
</gene>
<dbReference type="AlphaFoldDB" id="A0A931H776"/>
<feature type="transmembrane region" description="Helical" evidence="1">
    <location>
        <begin position="82"/>
        <end position="102"/>
    </location>
</feature>
<protein>
    <recommendedName>
        <fullName evidence="4">Transmembrane protein</fullName>
    </recommendedName>
</protein>
<reference evidence="2" key="1">
    <citation type="submission" date="2020-11" db="EMBL/GenBank/DDBJ databases">
        <title>Bacterial whole genome sequence for Caenimonas sp. DR4.4.</title>
        <authorList>
            <person name="Le V."/>
            <person name="Ko S.-R."/>
            <person name="Ahn C.-Y."/>
            <person name="Oh H.-M."/>
        </authorList>
    </citation>
    <scope>NUCLEOTIDE SEQUENCE</scope>
    <source>
        <strain evidence="2">DR4.4</strain>
    </source>
</reference>
<sequence>MPETDYAAFEPKSEGDRTLMHILYGLHTVAWASMGTLAVIALVLNYVKRSDEHDAVYASHHSYMIATFWWTVLWLVVTSPLWLFFVLPGVVAYTIIGLWYLYRCLRGWLRFSNNRPPY</sequence>
<dbReference type="RefSeq" id="WP_196987505.1">
    <property type="nucleotide sequence ID" value="NZ_JADWYS010000001.1"/>
</dbReference>
<keyword evidence="3" id="KW-1185">Reference proteome</keyword>